<dbReference type="AlphaFoldDB" id="A0AAW1VZW2"/>
<evidence type="ECO:0000313" key="2">
    <source>
        <dbReference type="Proteomes" id="UP001457282"/>
    </source>
</evidence>
<keyword evidence="2" id="KW-1185">Reference proteome</keyword>
<reference evidence="1 2" key="1">
    <citation type="journal article" date="2023" name="G3 (Bethesda)">
        <title>A chromosome-length genome assembly and annotation of blackberry (Rubus argutus, cv. 'Hillquist').</title>
        <authorList>
            <person name="Bruna T."/>
            <person name="Aryal R."/>
            <person name="Dudchenko O."/>
            <person name="Sargent D.J."/>
            <person name="Mead D."/>
            <person name="Buti M."/>
            <person name="Cavallini A."/>
            <person name="Hytonen T."/>
            <person name="Andres J."/>
            <person name="Pham M."/>
            <person name="Weisz D."/>
            <person name="Mascagni F."/>
            <person name="Usai G."/>
            <person name="Natali L."/>
            <person name="Bassil N."/>
            <person name="Fernandez G.E."/>
            <person name="Lomsadze A."/>
            <person name="Armour M."/>
            <person name="Olukolu B."/>
            <person name="Poorten T."/>
            <person name="Britton C."/>
            <person name="Davik J."/>
            <person name="Ashrafi H."/>
            <person name="Aiden E.L."/>
            <person name="Borodovsky M."/>
            <person name="Worthington M."/>
        </authorList>
    </citation>
    <scope>NUCLEOTIDE SEQUENCE [LARGE SCALE GENOMIC DNA]</scope>
    <source>
        <strain evidence="1">PI 553951</strain>
    </source>
</reference>
<protein>
    <submittedName>
        <fullName evidence="1">Uncharacterized protein</fullName>
    </submittedName>
</protein>
<accession>A0AAW1VZW2</accession>
<name>A0AAW1VZW2_RUBAR</name>
<comment type="caution">
    <text evidence="1">The sequence shown here is derived from an EMBL/GenBank/DDBJ whole genome shotgun (WGS) entry which is preliminary data.</text>
</comment>
<gene>
    <name evidence="1" type="ORF">M0R45_036803</name>
</gene>
<sequence length="175" mass="19804">MFKKGTVKLKVLGGKGQVASTLQPTFPLNVINEPQVEVHRSIVAEKQELPELSYSDDDDMFDKLVHSYVHDGIDFTASGYESKLDSFSVPPPVHKIEASLACVLPELDMDPHFMGQQTSGFEQVHKPVEFLSTQRQEVCESLLPPFLSVIEDNRLHLIFLHIGEDYYLHRSSHSR</sequence>
<dbReference type="Proteomes" id="UP001457282">
    <property type="component" value="Unassembled WGS sequence"/>
</dbReference>
<dbReference type="EMBL" id="JBEDUW010000007">
    <property type="protein sequence ID" value="KAK9912974.1"/>
    <property type="molecule type" value="Genomic_DNA"/>
</dbReference>
<organism evidence="1 2">
    <name type="scientific">Rubus argutus</name>
    <name type="common">Southern blackberry</name>
    <dbReference type="NCBI Taxonomy" id="59490"/>
    <lineage>
        <taxon>Eukaryota</taxon>
        <taxon>Viridiplantae</taxon>
        <taxon>Streptophyta</taxon>
        <taxon>Embryophyta</taxon>
        <taxon>Tracheophyta</taxon>
        <taxon>Spermatophyta</taxon>
        <taxon>Magnoliopsida</taxon>
        <taxon>eudicotyledons</taxon>
        <taxon>Gunneridae</taxon>
        <taxon>Pentapetalae</taxon>
        <taxon>rosids</taxon>
        <taxon>fabids</taxon>
        <taxon>Rosales</taxon>
        <taxon>Rosaceae</taxon>
        <taxon>Rosoideae</taxon>
        <taxon>Rosoideae incertae sedis</taxon>
        <taxon>Rubus</taxon>
    </lineage>
</organism>
<evidence type="ECO:0000313" key="1">
    <source>
        <dbReference type="EMBL" id="KAK9912974.1"/>
    </source>
</evidence>
<proteinExistence type="predicted"/>